<reference evidence="2" key="1">
    <citation type="submission" date="2023-07" db="EMBL/GenBank/DDBJ databases">
        <title>Genomic Encyclopedia of Type Strains, Phase IV (KMG-IV): sequencing the most valuable type-strain genomes for metagenomic binning, comparative biology and taxonomic classification.</title>
        <authorList>
            <person name="Goeker M."/>
        </authorList>
    </citation>
    <scope>NUCLEOTIDE SEQUENCE</scope>
    <source>
        <strain evidence="2">DSM 26174</strain>
    </source>
</reference>
<sequence length="269" mass="31443">MNIKSTFLIPNALRWTVLFKGFLNGKLIGVLVPFLICFSRDYDKVFSYSYRERKPLDNLTSLSDEYRIVNGSVTSNHDHYYLEFEYKVPGIDKTFHGYSYDHSYANLTKPGEPVVVIYDYNTPSVSRIDGLHANEGYDLIYISMFLLTAMLLIIFRHIIDRMPIFRALKNFQLKLAIRTVKSMNRDKHIYKFIDNNDYIRMHRALDKTIQKKAFDDTEIIIVNPKTFEGSVLLKELPSPISSYVKKHHKELIDELLADETTPEIIYANH</sequence>
<name>A0AAE3XPX3_9BACT</name>
<dbReference type="AlphaFoldDB" id="A0AAE3XPX3"/>
<keyword evidence="1" id="KW-0812">Transmembrane</keyword>
<feature type="transmembrane region" description="Helical" evidence="1">
    <location>
        <begin position="139"/>
        <end position="159"/>
    </location>
</feature>
<organism evidence="2 3">
    <name type="scientific">Aureibacter tunicatorum</name>
    <dbReference type="NCBI Taxonomy" id="866807"/>
    <lineage>
        <taxon>Bacteria</taxon>
        <taxon>Pseudomonadati</taxon>
        <taxon>Bacteroidota</taxon>
        <taxon>Cytophagia</taxon>
        <taxon>Cytophagales</taxon>
        <taxon>Persicobacteraceae</taxon>
        <taxon>Aureibacter</taxon>
    </lineage>
</organism>
<dbReference type="RefSeq" id="WP_309939686.1">
    <property type="nucleotide sequence ID" value="NZ_AP025305.1"/>
</dbReference>
<proteinExistence type="predicted"/>
<evidence type="ECO:0000256" key="1">
    <source>
        <dbReference type="SAM" id="Phobius"/>
    </source>
</evidence>
<dbReference type="EMBL" id="JAVDQD010000003">
    <property type="protein sequence ID" value="MDR6239879.1"/>
    <property type="molecule type" value="Genomic_DNA"/>
</dbReference>
<comment type="caution">
    <text evidence="2">The sequence shown here is derived from an EMBL/GenBank/DDBJ whole genome shotgun (WGS) entry which is preliminary data.</text>
</comment>
<feature type="transmembrane region" description="Helical" evidence="1">
    <location>
        <begin position="12"/>
        <end position="36"/>
    </location>
</feature>
<keyword evidence="1" id="KW-0472">Membrane</keyword>
<protein>
    <recommendedName>
        <fullName evidence="4">DUF3592 domain-containing protein</fullName>
    </recommendedName>
</protein>
<dbReference type="Proteomes" id="UP001185092">
    <property type="component" value="Unassembled WGS sequence"/>
</dbReference>
<evidence type="ECO:0000313" key="2">
    <source>
        <dbReference type="EMBL" id="MDR6239879.1"/>
    </source>
</evidence>
<evidence type="ECO:0008006" key="4">
    <source>
        <dbReference type="Google" id="ProtNLM"/>
    </source>
</evidence>
<keyword evidence="1" id="KW-1133">Transmembrane helix</keyword>
<gene>
    <name evidence="2" type="ORF">HNQ88_002927</name>
</gene>
<evidence type="ECO:0000313" key="3">
    <source>
        <dbReference type="Proteomes" id="UP001185092"/>
    </source>
</evidence>
<accession>A0AAE3XPX3</accession>
<keyword evidence="3" id="KW-1185">Reference proteome</keyword>